<evidence type="ECO:0000313" key="2">
    <source>
        <dbReference type="EMBL" id="KAK8785207.1"/>
    </source>
</evidence>
<feature type="compositionally biased region" description="Basic residues" evidence="1">
    <location>
        <begin position="180"/>
        <end position="190"/>
    </location>
</feature>
<accession>A0AAQ4FDA5</accession>
<evidence type="ECO:0000313" key="3">
    <source>
        <dbReference type="Proteomes" id="UP001321473"/>
    </source>
</evidence>
<dbReference type="EMBL" id="JARKHS020003797">
    <property type="protein sequence ID" value="KAK8785207.1"/>
    <property type="molecule type" value="Genomic_DNA"/>
</dbReference>
<dbReference type="AlphaFoldDB" id="A0AAQ4FDA5"/>
<comment type="caution">
    <text evidence="2">The sequence shown here is derived from an EMBL/GenBank/DDBJ whole genome shotgun (WGS) entry which is preliminary data.</text>
</comment>
<evidence type="ECO:0000256" key="1">
    <source>
        <dbReference type="SAM" id="MobiDB-lite"/>
    </source>
</evidence>
<sequence length="304" mass="32721">MKDSNCISESKNGSKLIPGSVLINLRGVEGPNQVAKKKKGRNGGEGGVRELWKKRGVETAWQVSLPPTSAALCIGPPLLCSARAKTRRLVQRQRPQLTSRREVHIDRGHVTGRLAPEPAARAARRASVWARSPDAADTQPRRCRRDRVHVAGARRGGADAVARGTGGGRQSPRALSRCPQPRKTKSKEKKRGIGKEDLSLTDSGTTRPSRACLSFASPHPARAIGTSRDSARPGADSSCPNRRESVVGSTAPPHYSCRLGAHLLPCSAALQSAIKRDGFFEKSPSPLQSTWRRHFSGVPSPARV</sequence>
<gene>
    <name evidence="2" type="ORF">V5799_008428</name>
</gene>
<name>A0AAQ4FDA5_AMBAM</name>
<keyword evidence="3" id="KW-1185">Reference proteome</keyword>
<organism evidence="2 3">
    <name type="scientific">Amblyomma americanum</name>
    <name type="common">Lone star tick</name>
    <dbReference type="NCBI Taxonomy" id="6943"/>
    <lineage>
        <taxon>Eukaryota</taxon>
        <taxon>Metazoa</taxon>
        <taxon>Ecdysozoa</taxon>
        <taxon>Arthropoda</taxon>
        <taxon>Chelicerata</taxon>
        <taxon>Arachnida</taxon>
        <taxon>Acari</taxon>
        <taxon>Parasitiformes</taxon>
        <taxon>Ixodida</taxon>
        <taxon>Ixodoidea</taxon>
        <taxon>Ixodidae</taxon>
        <taxon>Amblyomminae</taxon>
        <taxon>Amblyomma</taxon>
    </lineage>
</organism>
<protein>
    <submittedName>
        <fullName evidence="2">Uncharacterized protein</fullName>
    </submittedName>
</protein>
<feature type="region of interest" description="Disordered" evidence="1">
    <location>
        <begin position="117"/>
        <end position="250"/>
    </location>
</feature>
<feature type="compositionally biased region" description="Low complexity" evidence="1">
    <location>
        <begin position="150"/>
        <end position="163"/>
    </location>
</feature>
<reference evidence="2 3" key="1">
    <citation type="journal article" date="2023" name="Arcadia Sci">
        <title>De novo assembly of a long-read Amblyomma americanum tick genome.</title>
        <authorList>
            <person name="Chou S."/>
            <person name="Poskanzer K.E."/>
            <person name="Rollins M."/>
            <person name="Thuy-Boun P.S."/>
        </authorList>
    </citation>
    <scope>NUCLEOTIDE SEQUENCE [LARGE SCALE GENOMIC DNA]</scope>
    <source>
        <strain evidence="2">F_SG_1</strain>
        <tissue evidence="2">Salivary glands</tissue>
    </source>
</reference>
<proteinExistence type="predicted"/>
<dbReference type="Proteomes" id="UP001321473">
    <property type="component" value="Unassembled WGS sequence"/>
</dbReference>
<feature type="compositionally biased region" description="Low complexity" evidence="1">
    <location>
        <begin position="117"/>
        <end position="133"/>
    </location>
</feature>